<dbReference type="OrthoDB" id="120976at2759"/>
<keyword evidence="2" id="KW-1185">Reference proteome</keyword>
<protein>
    <submittedName>
        <fullName evidence="1">Uncharacterized protein</fullName>
    </submittedName>
</protein>
<sequence>MNYALYQITTLNDLDLNDKLNYKARKALAMALNINSTLQYLNISSKNPRKEPANALHKNQSLAHLDLHDNLFSHETGMALVEVLCKNSTFTKLNPKNNSLVARAGIAIARTIYKIPPFRFK</sequence>
<evidence type="ECO:0000313" key="1">
    <source>
        <dbReference type="EMBL" id="KAF0333096.1"/>
    </source>
</evidence>
<gene>
    <name evidence="1" type="ORF">F8M41_016922</name>
</gene>
<evidence type="ECO:0000313" key="2">
    <source>
        <dbReference type="Proteomes" id="UP000439903"/>
    </source>
</evidence>
<organism evidence="1 2">
    <name type="scientific">Gigaspora margarita</name>
    <dbReference type="NCBI Taxonomy" id="4874"/>
    <lineage>
        <taxon>Eukaryota</taxon>
        <taxon>Fungi</taxon>
        <taxon>Fungi incertae sedis</taxon>
        <taxon>Mucoromycota</taxon>
        <taxon>Glomeromycotina</taxon>
        <taxon>Glomeromycetes</taxon>
        <taxon>Diversisporales</taxon>
        <taxon>Gigasporaceae</taxon>
        <taxon>Gigaspora</taxon>
    </lineage>
</organism>
<name>A0A8H3WVG6_GIGMA</name>
<accession>A0A8H3WVG6</accession>
<proteinExistence type="predicted"/>
<dbReference type="Gene3D" id="3.80.10.10">
    <property type="entry name" value="Ribonuclease Inhibitor"/>
    <property type="match status" value="1"/>
</dbReference>
<dbReference type="Proteomes" id="UP000439903">
    <property type="component" value="Unassembled WGS sequence"/>
</dbReference>
<reference evidence="1 2" key="1">
    <citation type="journal article" date="2019" name="Environ. Microbiol.">
        <title>At the nexus of three kingdoms: the genome of the mycorrhizal fungus Gigaspora margarita provides insights into plant, endobacterial and fungal interactions.</title>
        <authorList>
            <person name="Venice F."/>
            <person name="Ghignone S."/>
            <person name="Salvioli di Fossalunga A."/>
            <person name="Amselem J."/>
            <person name="Novero M."/>
            <person name="Xianan X."/>
            <person name="Sedzielewska Toro K."/>
            <person name="Morin E."/>
            <person name="Lipzen A."/>
            <person name="Grigoriev I.V."/>
            <person name="Henrissat B."/>
            <person name="Martin F.M."/>
            <person name="Bonfante P."/>
        </authorList>
    </citation>
    <scope>NUCLEOTIDE SEQUENCE [LARGE SCALE GENOMIC DNA]</scope>
    <source>
        <strain evidence="1 2">BEG34</strain>
    </source>
</reference>
<dbReference type="AlphaFoldDB" id="A0A8H3WVG6"/>
<dbReference type="SUPFAM" id="SSF52047">
    <property type="entry name" value="RNI-like"/>
    <property type="match status" value="1"/>
</dbReference>
<dbReference type="EMBL" id="WTPW01003768">
    <property type="protein sequence ID" value="KAF0333096.1"/>
    <property type="molecule type" value="Genomic_DNA"/>
</dbReference>
<comment type="caution">
    <text evidence="1">The sequence shown here is derived from an EMBL/GenBank/DDBJ whole genome shotgun (WGS) entry which is preliminary data.</text>
</comment>
<dbReference type="InterPro" id="IPR032675">
    <property type="entry name" value="LRR_dom_sf"/>
</dbReference>